<evidence type="ECO:0000259" key="1">
    <source>
        <dbReference type="PROSITE" id="PS51819"/>
    </source>
</evidence>
<keyword evidence="3" id="KW-1185">Reference proteome</keyword>
<dbReference type="PROSITE" id="PS51819">
    <property type="entry name" value="VOC"/>
    <property type="match status" value="1"/>
</dbReference>
<protein>
    <submittedName>
        <fullName evidence="2">Glyoxalase</fullName>
    </submittedName>
</protein>
<evidence type="ECO:0000313" key="3">
    <source>
        <dbReference type="Proteomes" id="UP000188184"/>
    </source>
</evidence>
<dbReference type="Gene3D" id="3.10.180.10">
    <property type="entry name" value="2,3-Dihydroxybiphenyl 1,2-Dioxygenase, domain 1"/>
    <property type="match status" value="1"/>
</dbReference>
<organism evidence="2 3">
    <name type="scientific">Planococcus lenghuensis</name>
    <dbReference type="NCBI Taxonomy" id="2213202"/>
    <lineage>
        <taxon>Bacteria</taxon>
        <taxon>Bacillati</taxon>
        <taxon>Bacillota</taxon>
        <taxon>Bacilli</taxon>
        <taxon>Bacillales</taxon>
        <taxon>Caryophanaceae</taxon>
        <taxon>Planococcus</taxon>
    </lineage>
</organism>
<dbReference type="InterPro" id="IPR029068">
    <property type="entry name" value="Glyas_Bleomycin-R_OHBP_Dase"/>
</dbReference>
<dbReference type="AlphaFoldDB" id="A0A1Q2L308"/>
<sequence length="125" mass="13916">METTAIRGIGQVSVPVHNIEKAVAFYRDVLDLPLLYQAEKLAFFEIAGTRLLLNIPEDVRFSGAGSVLYFDVADIQEAYQALLDKGVAFIDEPHVVGKLGNTESWMAFFEDPEKNIHAIMSEKEA</sequence>
<accession>A0A1Q2L308</accession>
<reference evidence="2 3" key="1">
    <citation type="submission" date="2017-02" db="EMBL/GenBank/DDBJ databases">
        <title>The complete genomic sequence of a novel cold adapted crude oil-degrading bacterium Planococcus qaidamina Y42.</title>
        <authorList>
            <person name="Yang R."/>
        </authorList>
    </citation>
    <scope>NUCLEOTIDE SEQUENCE [LARGE SCALE GENOMIC DNA]</scope>
    <source>
        <strain evidence="2 3">Y42</strain>
    </source>
</reference>
<gene>
    <name evidence="2" type="ORF">B0X71_18240</name>
</gene>
<dbReference type="InterPro" id="IPR004360">
    <property type="entry name" value="Glyas_Fos-R_dOase_dom"/>
</dbReference>
<name>A0A1Q2L308_9BACL</name>
<feature type="domain" description="VOC" evidence="1">
    <location>
        <begin position="8"/>
        <end position="122"/>
    </location>
</feature>
<proteinExistence type="predicted"/>
<dbReference type="Proteomes" id="UP000188184">
    <property type="component" value="Chromosome"/>
</dbReference>
<dbReference type="EMBL" id="CP019640">
    <property type="protein sequence ID" value="AQQ54848.1"/>
    <property type="molecule type" value="Genomic_DNA"/>
</dbReference>
<evidence type="ECO:0000313" key="2">
    <source>
        <dbReference type="EMBL" id="AQQ54848.1"/>
    </source>
</evidence>
<dbReference type="KEGG" id="pmar:B0X71_18240"/>
<dbReference type="InterPro" id="IPR037523">
    <property type="entry name" value="VOC_core"/>
</dbReference>
<dbReference type="OrthoDB" id="9804944at2"/>
<dbReference type="RefSeq" id="WP_077590750.1">
    <property type="nucleotide sequence ID" value="NZ_CP019640.1"/>
</dbReference>
<dbReference type="Pfam" id="PF00903">
    <property type="entry name" value="Glyoxalase"/>
    <property type="match status" value="1"/>
</dbReference>
<dbReference type="SUPFAM" id="SSF54593">
    <property type="entry name" value="Glyoxalase/Bleomycin resistance protein/Dihydroxybiphenyl dioxygenase"/>
    <property type="match status" value="1"/>
</dbReference>